<keyword evidence="2" id="KW-1185">Reference proteome</keyword>
<name>A0A5B7JAD3_PORTR</name>
<dbReference type="AlphaFoldDB" id="A0A5B7JAD3"/>
<dbReference type="Proteomes" id="UP000324222">
    <property type="component" value="Unassembled WGS sequence"/>
</dbReference>
<dbReference type="EMBL" id="VSRR010088920">
    <property type="protein sequence ID" value="MPC91779.1"/>
    <property type="molecule type" value="Genomic_DNA"/>
</dbReference>
<protein>
    <submittedName>
        <fullName evidence="1">Uncharacterized protein</fullName>
    </submittedName>
</protein>
<organism evidence="1 2">
    <name type="scientific">Portunus trituberculatus</name>
    <name type="common">Swimming crab</name>
    <name type="synonym">Neptunus trituberculatus</name>
    <dbReference type="NCBI Taxonomy" id="210409"/>
    <lineage>
        <taxon>Eukaryota</taxon>
        <taxon>Metazoa</taxon>
        <taxon>Ecdysozoa</taxon>
        <taxon>Arthropoda</taxon>
        <taxon>Crustacea</taxon>
        <taxon>Multicrustacea</taxon>
        <taxon>Malacostraca</taxon>
        <taxon>Eumalacostraca</taxon>
        <taxon>Eucarida</taxon>
        <taxon>Decapoda</taxon>
        <taxon>Pleocyemata</taxon>
        <taxon>Brachyura</taxon>
        <taxon>Eubrachyura</taxon>
        <taxon>Portunoidea</taxon>
        <taxon>Portunidae</taxon>
        <taxon>Portuninae</taxon>
        <taxon>Portunus</taxon>
    </lineage>
</organism>
<proteinExistence type="predicted"/>
<evidence type="ECO:0000313" key="2">
    <source>
        <dbReference type="Proteomes" id="UP000324222"/>
    </source>
</evidence>
<sequence length="70" mass="7934">MPPKRPAVSPSVAKKTRKSLTLKVKLDIIHRHKRDSIKKAGETVSSLQAKRTTCTRDSAMDKMESLVEMW</sequence>
<evidence type="ECO:0000313" key="1">
    <source>
        <dbReference type="EMBL" id="MPC91779.1"/>
    </source>
</evidence>
<gene>
    <name evidence="1" type="ORF">E2C01_086837</name>
</gene>
<reference evidence="1 2" key="1">
    <citation type="submission" date="2019-05" db="EMBL/GenBank/DDBJ databases">
        <title>Another draft genome of Portunus trituberculatus and its Hox gene families provides insights of decapod evolution.</title>
        <authorList>
            <person name="Jeong J.-H."/>
            <person name="Song I."/>
            <person name="Kim S."/>
            <person name="Choi T."/>
            <person name="Kim D."/>
            <person name="Ryu S."/>
            <person name="Kim W."/>
        </authorList>
    </citation>
    <scope>NUCLEOTIDE SEQUENCE [LARGE SCALE GENOMIC DNA]</scope>
    <source>
        <tissue evidence="1">Muscle</tissue>
    </source>
</reference>
<comment type="caution">
    <text evidence="1">The sequence shown here is derived from an EMBL/GenBank/DDBJ whole genome shotgun (WGS) entry which is preliminary data.</text>
</comment>
<accession>A0A5B7JAD3</accession>